<keyword evidence="10" id="KW-1185">Reference proteome</keyword>
<protein>
    <recommendedName>
        <fullName evidence="8">Fructose-1,6-bisphosphatase</fullName>
    </recommendedName>
</protein>
<keyword evidence="3" id="KW-0479">Metal-binding</keyword>
<sequence>MRKMTVQIKHFTNDFMKVTQMAALHTYSWIGRGNKIEADRAGTNAMRNVLNQLPIASTVVIGEGEMDEAPMLYIGEELGAGKDLKVDLAVDPIEGTTLVSKGMHGALAVLAVAPKGTLLHAPDMYMKKIACGKKAKGAICLEDSLKENMHRVAEALGKKVNELTVMIQDRPRHQQWINDVLEEGARVKLFSEVDITGVLATSIEQCEVDLFIGIGGAPEGVIAAVAQKGFNGDFQGQLMPQTEQEYERCLQMGVSDPKHILLLDEIVKSEDCLFSATGVTDGLILNGVKHSNQKQEMQTHSLIVSQNHIQFIVGNHEEEGFEIYEQTSKIG</sequence>
<gene>
    <name evidence="9" type="primary">glpX</name>
    <name evidence="9" type="ORF">QPK24_04495</name>
</gene>
<dbReference type="PANTHER" id="PTHR30447:SF0">
    <property type="entry name" value="FRUCTOSE-1,6-BISPHOSPHATASE 1 CLASS 2-RELATED"/>
    <property type="match status" value="1"/>
</dbReference>
<comment type="similarity">
    <text evidence="2 8">Belongs to the FBPase class 2 family.</text>
</comment>
<dbReference type="GO" id="GO:0042132">
    <property type="term" value="F:fructose 1,6-bisphosphate 1-phosphatase activity"/>
    <property type="evidence" value="ECO:0007669"/>
    <property type="project" value="UniProtKB-EC"/>
</dbReference>
<dbReference type="SUPFAM" id="SSF56655">
    <property type="entry name" value="Carbohydrate phosphatase"/>
    <property type="match status" value="1"/>
</dbReference>
<accession>A0ABY8X777</accession>
<evidence type="ECO:0000256" key="5">
    <source>
        <dbReference type="ARBA" id="ARBA00023211"/>
    </source>
</evidence>
<dbReference type="EMBL" id="CP127162">
    <property type="protein sequence ID" value="WIV21390.1"/>
    <property type="molecule type" value="Genomic_DNA"/>
</dbReference>
<dbReference type="InterPro" id="IPR004464">
    <property type="entry name" value="FBPase_class-2/SBPase"/>
</dbReference>
<dbReference type="Proteomes" id="UP001236415">
    <property type="component" value="Chromosome"/>
</dbReference>
<dbReference type="Gene3D" id="3.40.190.90">
    <property type="match status" value="1"/>
</dbReference>
<comment type="catalytic activity">
    <reaction evidence="1">
        <text>beta-D-fructose 1,6-bisphosphate + H2O = beta-D-fructose 6-phosphate + phosphate</text>
        <dbReference type="Rhea" id="RHEA:11064"/>
        <dbReference type="ChEBI" id="CHEBI:15377"/>
        <dbReference type="ChEBI" id="CHEBI:32966"/>
        <dbReference type="ChEBI" id="CHEBI:43474"/>
        <dbReference type="ChEBI" id="CHEBI:57634"/>
        <dbReference type="EC" id="3.1.3.11"/>
    </reaction>
</comment>
<proteinExistence type="inferred from homology"/>
<reference evidence="9 10" key="1">
    <citation type="submission" date="2023-06" db="EMBL/GenBank/DDBJ databases">
        <title>Paenibacillus polygonum sp. nov., an endophytic bacterium, isolated from Polygonum lapathifolium L. in Nanji Wetland National Nature Reserve, South of Poyang Lake, Jiangxi Province, China.</title>
        <authorList>
            <person name="Yu Z."/>
        </authorList>
    </citation>
    <scope>NUCLEOTIDE SEQUENCE [LARGE SCALE GENOMIC DNA]</scope>
    <source>
        <strain evidence="9 10">C31</strain>
    </source>
</reference>
<name>A0ABY8X777_9BACL</name>
<evidence type="ECO:0000256" key="8">
    <source>
        <dbReference type="PIRNR" id="PIRNR004532"/>
    </source>
</evidence>
<evidence type="ECO:0000313" key="10">
    <source>
        <dbReference type="Proteomes" id="UP001236415"/>
    </source>
</evidence>
<evidence type="ECO:0000256" key="3">
    <source>
        <dbReference type="ARBA" id="ARBA00022723"/>
    </source>
</evidence>
<keyword evidence="6 8" id="KW-0119">Carbohydrate metabolism</keyword>
<organism evidence="9 10">
    <name type="scientific">Paenibacillus polygoni</name>
    <dbReference type="NCBI Taxonomy" id="3050112"/>
    <lineage>
        <taxon>Bacteria</taxon>
        <taxon>Bacillati</taxon>
        <taxon>Bacillota</taxon>
        <taxon>Bacilli</taxon>
        <taxon>Bacillales</taxon>
        <taxon>Paenibacillaceae</taxon>
        <taxon>Paenibacillus</taxon>
    </lineage>
</organism>
<evidence type="ECO:0000313" key="9">
    <source>
        <dbReference type="EMBL" id="WIV21390.1"/>
    </source>
</evidence>
<dbReference type="PANTHER" id="PTHR30447">
    <property type="entry name" value="FRUCTOSE-1,6-BISPHOSPHATASE CLASS 2"/>
    <property type="match status" value="1"/>
</dbReference>
<evidence type="ECO:0000256" key="6">
    <source>
        <dbReference type="ARBA" id="ARBA00023277"/>
    </source>
</evidence>
<dbReference type="PIRSF" id="PIRSF004532">
    <property type="entry name" value="GlpX"/>
    <property type="match status" value="1"/>
</dbReference>
<keyword evidence="5" id="KW-0464">Manganese</keyword>
<dbReference type="NCBIfam" id="TIGR00330">
    <property type="entry name" value="glpX"/>
    <property type="match status" value="1"/>
</dbReference>
<evidence type="ECO:0000256" key="1">
    <source>
        <dbReference type="ARBA" id="ARBA00001273"/>
    </source>
</evidence>
<evidence type="ECO:0000256" key="4">
    <source>
        <dbReference type="ARBA" id="ARBA00022801"/>
    </source>
</evidence>
<comment type="pathway">
    <text evidence="7">Carbohydrate biosynthesis.</text>
</comment>
<dbReference type="Gene3D" id="3.30.540.10">
    <property type="entry name" value="Fructose-1,6-Bisphosphatase, subunit A, domain 1"/>
    <property type="match status" value="1"/>
</dbReference>
<dbReference type="Pfam" id="PF03320">
    <property type="entry name" value="FBPase_glpX"/>
    <property type="match status" value="1"/>
</dbReference>
<evidence type="ECO:0000256" key="7">
    <source>
        <dbReference type="ARBA" id="ARBA00024331"/>
    </source>
</evidence>
<evidence type="ECO:0000256" key="2">
    <source>
        <dbReference type="ARBA" id="ARBA00008989"/>
    </source>
</evidence>
<keyword evidence="4 9" id="KW-0378">Hydrolase</keyword>
<dbReference type="CDD" id="cd01516">
    <property type="entry name" value="FBPase_glpX"/>
    <property type="match status" value="1"/>
</dbReference>